<proteinExistence type="predicted"/>
<dbReference type="AlphaFoldDB" id="A0A392TFS9"/>
<keyword evidence="2" id="KW-1185">Reference proteome</keyword>
<dbReference type="Gene3D" id="3.80.10.10">
    <property type="entry name" value="Ribonuclease Inhibitor"/>
    <property type="match status" value="1"/>
</dbReference>
<sequence>MEHLSISYCNELESLPEIIWEGLQSLRTMSIGYCKELRCLPEDIQHLTSLE</sequence>
<reference evidence="1 2" key="1">
    <citation type="journal article" date="2018" name="Front. Plant Sci.">
        <title>Red Clover (Trifolium pratense) and Zigzag Clover (T. medium) - A Picture of Genomic Similarities and Differences.</title>
        <authorList>
            <person name="Dluhosova J."/>
            <person name="Istvanek J."/>
            <person name="Nedelnik J."/>
            <person name="Repkova J."/>
        </authorList>
    </citation>
    <scope>NUCLEOTIDE SEQUENCE [LARGE SCALE GENOMIC DNA]</scope>
    <source>
        <strain evidence="2">cv. 10/8</strain>
        <tissue evidence="1">Leaf</tissue>
    </source>
</reference>
<dbReference type="EMBL" id="LXQA010572947">
    <property type="protein sequence ID" value="MCI59971.1"/>
    <property type="molecule type" value="Genomic_DNA"/>
</dbReference>
<protein>
    <submittedName>
        <fullName evidence="1">NBS-LRR resistance protein</fullName>
    </submittedName>
</protein>
<evidence type="ECO:0000313" key="2">
    <source>
        <dbReference type="Proteomes" id="UP000265520"/>
    </source>
</evidence>
<comment type="caution">
    <text evidence="1">The sequence shown here is derived from an EMBL/GenBank/DDBJ whole genome shotgun (WGS) entry which is preliminary data.</text>
</comment>
<dbReference type="SUPFAM" id="SSF52058">
    <property type="entry name" value="L domain-like"/>
    <property type="match status" value="1"/>
</dbReference>
<accession>A0A392TFS9</accession>
<organism evidence="1 2">
    <name type="scientific">Trifolium medium</name>
    <dbReference type="NCBI Taxonomy" id="97028"/>
    <lineage>
        <taxon>Eukaryota</taxon>
        <taxon>Viridiplantae</taxon>
        <taxon>Streptophyta</taxon>
        <taxon>Embryophyta</taxon>
        <taxon>Tracheophyta</taxon>
        <taxon>Spermatophyta</taxon>
        <taxon>Magnoliopsida</taxon>
        <taxon>eudicotyledons</taxon>
        <taxon>Gunneridae</taxon>
        <taxon>Pentapetalae</taxon>
        <taxon>rosids</taxon>
        <taxon>fabids</taxon>
        <taxon>Fabales</taxon>
        <taxon>Fabaceae</taxon>
        <taxon>Papilionoideae</taxon>
        <taxon>50 kb inversion clade</taxon>
        <taxon>NPAAA clade</taxon>
        <taxon>Hologalegina</taxon>
        <taxon>IRL clade</taxon>
        <taxon>Trifolieae</taxon>
        <taxon>Trifolium</taxon>
    </lineage>
</organism>
<evidence type="ECO:0000313" key="1">
    <source>
        <dbReference type="EMBL" id="MCI59971.1"/>
    </source>
</evidence>
<feature type="non-terminal residue" evidence="1">
    <location>
        <position position="51"/>
    </location>
</feature>
<dbReference type="InterPro" id="IPR032675">
    <property type="entry name" value="LRR_dom_sf"/>
</dbReference>
<name>A0A392TFS9_9FABA</name>
<dbReference type="Proteomes" id="UP000265520">
    <property type="component" value="Unassembled WGS sequence"/>
</dbReference>